<dbReference type="InterPro" id="IPR036626">
    <property type="entry name" value="GpW_sf"/>
</dbReference>
<dbReference type="AlphaFoldDB" id="W4HEQ1"/>
<name>W4HEQ1_9RHOB</name>
<gene>
    <name evidence="1" type="ORF">ATO8_21221</name>
</gene>
<dbReference type="STRING" id="1379903.ATO8_21221"/>
<protein>
    <submittedName>
        <fullName evidence="1">Uncharacterized protein</fullName>
    </submittedName>
</protein>
<dbReference type="eggNOG" id="ENOG50330VV">
    <property type="taxonomic scope" value="Bacteria"/>
</dbReference>
<proteinExistence type="predicted"/>
<reference evidence="1 2" key="1">
    <citation type="journal article" date="2014" name="Antonie Van Leeuwenhoek">
        <title>Roseivivax atlanticus sp. nov., isolated from surface seawater of the Atlantic Ocean.</title>
        <authorList>
            <person name="Li G."/>
            <person name="Lai Q."/>
            <person name="Liu X."/>
            <person name="Sun F."/>
            <person name="Shao Z."/>
        </authorList>
    </citation>
    <scope>NUCLEOTIDE SEQUENCE [LARGE SCALE GENOMIC DNA]</scope>
    <source>
        <strain evidence="1 2">22II-s10s</strain>
    </source>
</reference>
<organism evidence="1 2">
    <name type="scientific">Roseivivax marinus</name>
    <dbReference type="NCBI Taxonomy" id="1379903"/>
    <lineage>
        <taxon>Bacteria</taxon>
        <taxon>Pseudomonadati</taxon>
        <taxon>Pseudomonadota</taxon>
        <taxon>Alphaproteobacteria</taxon>
        <taxon>Rhodobacterales</taxon>
        <taxon>Roseobacteraceae</taxon>
        <taxon>Roseivivax</taxon>
    </lineage>
</organism>
<evidence type="ECO:0000313" key="2">
    <source>
        <dbReference type="Proteomes" id="UP000019063"/>
    </source>
</evidence>
<evidence type="ECO:0000313" key="1">
    <source>
        <dbReference type="EMBL" id="ETW10626.1"/>
    </source>
</evidence>
<keyword evidence="2" id="KW-1185">Reference proteome</keyword>
<dbReference type="EMBL" id="AQQW01000036">
    <property type="protein sequence ID" value="ETW10626.1"/>
    <property type="molecule type" value="Genomic_DNA"/>
</dbReference>
<dbReference type="Gene3D" id="3.30.1580.10">
    <property type="entry name" value="Head-to-tail joining protein W"/>
    <property type="match status" value="1"/>
</dbReference>
<dbReference type="SUPFAM" id="SSF64210">
    <property type="entry name" value="Head-to-tail joining protein W, gpW"/>
    <property type="match status" value="1"/>
</dbReference>
<dbReference type="Proteomes" id="UP000019063">
    <property type="component" value="Unassembled WGS sequence"/>
</dbReference>
<sequence>MATDPCDEANELRKIRRALVTGKAASEVDVEGDRIRYTKADLPRLDSMIAEADRQCAIQSGERPKRRRFAMGARFRPY</sequence>
<dbReference type="RefSeq" id="WP_043847575.1">
    <property type="nucleotide sequence ID" value="NZ_AQQW01000036.1"/>
</dbReference>
<dbReference type="GO" id="GO:0019058">
    <property type="term" value="P:viral life cycle"/>
    <property type="evidence" value="ECO:0007669"/>
    <property type="project" value="InterPro"/>
</dbReference>
<accession>W4HEQ1</accession>
<comment type="caution">
    <text evidence="1">The sequence shown here is derived from an EMBL/GenBank/DDBJ whole genome shotgun (WGS) entry which is preliminary data.</text>
</comment>